<accession>A0A7E4UW27</accession>
<dbReference type="InterPro" id="IPR043129">
    <property type="entry name" value="ATPase_NBD"/>
</dbReference>
<dbReference type="SUPFAM" id="SSF100920">
    <property type="entry name" value="Heat shock protein 70kD (HSP70), peptide-binding domain"/>
    <property type="match status" value="1"/>
</dbReference>
<dbReference type="PROSITE" id="PS01036">
    <property type="entry name" value="HSP70_3"/>
    <property type="match status" value="1"/>
</dbReference>
<dbReference type="FunFam" id="3.90.640.10:FF:000010">
    <property type="entry name" value="heat shock 70 kDa protein 14"/>
    <property type="match status" value="1"/>
</dbReference>
<keyword evidence="5" id="KW-1185">Reference proteome</keyword>
<evidence type="ECO:0000256" key="3">
    <source>
        <dbReference type="ARBA" id="ARBA00022840"/>
    </source>
</evidence>
<dbReference type="InterPro" id="IPR018181">
    <property type="entry name" value="Heat_shock_70_CS"/>
</dbReference>
<dbReference type="InterPro" id="IPR029048">
    <property type="entry name" value="HSP70_C_sf"/>
</dbReference>
<evidence type="ECO:0000256" key="2">
    <source>
        <dbReference type="ARBA" id="ARBA00022741"/>
    </source>
</evidence>
<keyword evidence="3 4" id="KW-0067">ATP-binding</keyword>
<dbReference type="PANTHER" id="PTHR19375">
    <property type="entry name" value="HEAT SHOCK PROTEIN 70KDA"/>
    <property type="match status" value="1"/>
</dbReference>
<dbReference type="PROSITE" id="PS00329">
    <property type="entry name" value="HSP70_2"/>
    <property type="match status" value="1"/>
</dbReference>
<reference evidence="5" key="1">
    <citation type="journal article" date="2013" name="Genetics">
        <title>The draft genome and transcriptome of Panagrellus redivivus are shaped by the harsh demands of a free-living lifestyle.</title>
        <authorList>
            <person name="Srinivasan J."/>
            <person name="Dillman A.R."/>
            <person name="Macchietto M.G."/>
            <person name="Heikkinen L."/>
            <person name="Lakso M."/>
            <person name="Fracchia K.M."/>
            <person name="Antoshechkin I."/>
            <person name="Mortazavi A."/>
            <person name="Wong G."/>
            <person name="Sternberg P.W."/>
        </authorList>
    </citation>
    <scope>NUCLEOTIDE SEQUENCE [LARGE SCALE GENOMIC DNA]</scope>
    <source>
        <strain evidence="5">MT8872</strain>
    </source>
</reference>
<comment type="similarity">
    <text evidence="1 4">Belongs to the heat shock protein 70 family.</text>
</comment>
<keyword evidence="2 4" id="KW-0547">Nucleotide-binding</keyword>
<dbReference type="SUPFAM" id="SSF100934">
    <property type="entry name" value="Heat shock protein 70kD (HSP70), C-terminal subdomain"/>
    <property type="match status" value="1"/>
</dbReference>
<reference evidence="6" key="2">
    <citation type="submission" date="2020-10" db="UniProtKB">
        <authorList>
            <consortium name="WormBaseParasite"/>
        </authorList>
    </citation>
    <scope>IDENTIFICATION</scope>
</reference>
<proteinExistence type="inferred from homology"/>
<dbReference type="WBParaSite" id="Pan_g13107.t1">
    <property type="protein sequence ID" value="Pan_g13107.t1"/>
    <property type="gene ID" value="Pan_g13107"/>
</dbReference>
<dbReference type="PROSITE" id="PS00297">
    <property type="entry name" value="HSP70_1"/>
    <property type="match status" value="1"/>
</dbReference>
<dbReference type="AlphaFoldDB" id="A0A7E4UW27"/>
<dbReference type="Gene3D" id="3.90.640.10">
    <property type="entry name" value="Actin, Chain A, domain 4"/>
    <property type="match status" value="1"/>
</dbReference>
<dbReference type="SUPFAM" id="SSF53067">
    <property type="entry name" value="Actin-like ATPase domain"/>
    <property type="match status" value="2"/>
</dbReference>
<dbReference type="Gene3D" id="3.30.30.30">
    <property type="match status" value="1"/>
</dbReference>
<dbReference type="PRINTS" id="PR00301">
    <property type="entry name" value="HEATSHOCK70"/>
</dbReference>
<organism evidence="5 6">
    <name type="scientific">Panagrellus redivivus</name>
    <name type="common">Microworm</name>
    <dbReference type="NCBI Taxonomy" id="6233"/>
    <lineage>
        <taxon>Eukaryota</taxon>
        <taxon>Metazoa</taxon>
        <taxon>Ecdysozoa</taxon>
        <taxon>Nematoda</taxon>
        <taxon>Chromadorea</taxon>
        <taxon>Rhabditida</taxon>
        <taxon>Tylenchina</taxon>
        <taxon>Panagrolaimomorpha</taxon>
        <taxon>Panagrolaimoidea</taxon>
        <taxon>Panagrolaimidae</taxon>
        <taxon>Panagrellus</taxon>
    </lineage>
</organism>
<dbReference type="Gene3D" id="3.30.420.40">
    <property type="match status" value="2"/>
</dbReference>
<dbReference type="Gene3D" id="1.20.1270.10">
    <property type="match status" value="1"/>
</dbReference>
<dbReference type="InterPro" id="IPR029047">
    <property type="entry name" value="HSP70_peptide-bd_sf"/>
</dbReference>
<dbReference type="GO" id="GO:0005524">
    <property type="term" value="F:ATP binding"/>
    <property type="evidence" value="ECO:0007669"/>
    <property type="project" value="UniProtKB-KW"/>
</dbReference>
<dbReference type="Pfam" id="PF00012">
    <property type="entry name" value="HSP70"/>
    <property type="match status" value="1"/>
</dbReference>
<dbReference type="GO" id="GO:0006950">
    <property type="term" value="P:response to stress"/>
    <property type="evidence" value="ECO:0007669"/>
    <property type="project" value="UniProtKB-ARBA"/>
</dbReference>
<dbReference type="GO" id="GO:0140662">
    <property type="term" value="F:ATP-dependent protein folding chaperone"/>
    <property type="evidence" value="ECO:0007669"/>
    <property type="project" value="InterPro"/>
</dbReference>
<evidence type="ECO:0000313" key="5">
    <source>
        <dbReference type="Proteomes" id="UP000492821"/>
    </source>
</evidence>
<evidence type="ECO:0000256" key="1">
    <source>
        <dbReference type="ARBA" id="ARBA00007381"/>
    </source>
</evidence>
<dbReference type="Gene3D" id="2.60.34.10">
    <property type="entry name" value="Substrate Binding Domain Of DNAk, Chain A, domain 1"/>
    <property type="match status" value="1"/>
</dbReference>
<dbReference type="InterPro" id="IPR013126">
    <property type="entry name" value="Hsp_70_fam"/>
</dbReference>
<dbReference type="Proteomes" id="UP000492821">
    <property type="component" value="Unassembled WGS sequence"/>
</dbReference>
<dbReference type="FunFam" id="3.30.30.30:FF:000001">
    <property type="entry name" value="heat shock 70 kDa protein-like"/>
    <property type="match status" value="1"/>
</dbReference>
<name>A0A7E4UW27_PANRE</name>
<evidence type="ECO:0000313" key="6">
    <source>
        <dbReference type="WBParaSite" id="Pan_g13107.t1"/>
    </source>
</evidence>
<evidence type="ECO:0000256" key="4">
    <source>
        <dbReference type="RuleBase" id="RU003322"/>
    </source>
</evidence>
<sequence length="602" mass="67393">MVNAIGIDLGTSKCCVGVFRNGKVEIIPNGHGNRPTPSYVAFTESERLFGNAAKDQLRVNPANTIFAALRLIGRKFNDATVQSSLKQLPFKVFSAENGRPKVQVEFKSETKAFYPEEVVAMMLAYLKVSAEAYLNSDVKDAVITVPASFNYAERQAIIDAGTIAGLNVIRIVAASTAAAMAYGFDTKGTGERNLLVFDLGGGAFNVTIISNMDAIFEVKATVGNAHLGGHDFDTRLVDHFVAEFKERYGKDLTSDFEALSRLRIACISAKHTLSTFNQVDFILEDLFDGIDFKGEITRARFEWICSDLFHKTVDIVESALQIAKLNKWEINDVVLLGGSTCIPMVRKLLGEFFVDKELIEPCNRDELAAYGAAIQAAVLSDKSKDNQNLLLLDVIPFTLGFKTADGITRHVYKRDMLLNSKVSKTITTKYGDQTDVLIQIYEVENDMTEVYNILGSMKLSGFPRAAFTDTHVKITFDVDSNLNIVVTAYDQSTGKTAQITIVNQNNCFTDEEVKRMFDEAEELKREERRLASKKNLIDYCNNTMQTLEVDKRKMKLREQEQFKIYKKCYDTLAWLKQNDAAKEEEFELIRKDVERACDSLGN</sequence>
<protein>
    <submittedName>
        <fullName evidence="6">Heat shock protein 70</fullName>
    </submittedName>
</protein>